<evidence type="ECO:0000313" key="1">
    <source>
        <dbReference type="EMBL" id="MDQ9172355.1"/>
    </source>
</evidence>
<proteinExistence type="predicted"/>
<dbReference type="Gene3D" id="3.40.1260.10">
    <property type="entry name" value="DsrEFH-like"/>
    <property type="match status" value="1"/>
</dbReference>
<organism evidence="1 2">
    <name type="scientific">Keguizhuia sedimenti</name>
    <dbReference type="NCBI Taxonomy" id="3064264"/>
    <lineage>
        <taxon>Bacteria</taxon>
        <taxon>Pseudomonadati</taxon>
        <taxon>Pseudomonadota</taxon>
        <taxon>Betaproteobacteria</taxon>
        <taxon>Burkholderiales</taxon>
        <taxon>Oxalobacteraceae</taxon>
        <taxon>Keguizhuia</taxon>
    </lineage>
</organism>
<dbReference type="InterPro" id="IPR027396">
    <property type="entry name" value="DsrEFH-like"/>
</dbReference>
<dbReference type="Proteomes" id="UP001225596">
    <property type="component" value="Unassembled WGS sequence"/>
</dbReference>
<dbReference type="RefSeq" id="WP_338438398.1">
    <property type="nucleotide sequence ID" value="NZ_JAUYVH010000022.1"/>
</dbReference>
<reference evidence="1 2" key="1">
    <citation type="submission" date="2023-08" db="EMBL/GenBank/DDBJ databases">
        <title>Oxalobacteraceae gen .nov., isolated from river sludge outside the plant.</title>
        <authorList>
            <person name="Zhao S.Y."/>
        </authorList>
    </citation>
    <scope>NUCLEOTIDE SEQUENCE [LARGE SCALE GENOMIC DNA]</scope>
    <source>
        <strain evidence="1 2">R-40</strain>
    </source>
</reference>
<name>A0ABU1BTK2_9BURK</name>
<evidence type="ECO:0000313" key="2">
    <source>
        <dbReference type="Proteomes" id="UP001225596"/>
    </source>
</evidence>
<dbReference type="SUPFAM" id="SSF75169">
    <property type="entry name" value="DsrEFH-like"/>
    <property type="match status" value="1"/>
</dbReference>
<accession>A0ABU1BTK2</accession>
<keyword evidence="2" id="KW-1185">Reference proteome</keyword>
<protein>
    <recommendedName>
        <fullName evidence="3">Intracellular sulfur oxidation DsrE/DsrF family protein</fullName>
    </recommendedName>
</protein>
<sequence length="106" mass="11217">MKSESTGSSLRILIHAPTAGAVERARNNAANLKREMPAAQVRIVANAEGVAAVLDNPRADTDPLTLVCSNTLKKIQRDAAAPLQTVPAAILAIASMQQDGWLYVRA</sequence>
<comment type="caution">
    <text evidence="1">The sequence shown here is derived from an EMBL/GenBank/DDBJ whole genome shotgun (WGS) entry which is preliminary data.</text>
</comment>
<evidence type="ECO:0008006" key="3">
    <source>
        <dbReference type="Google" id="ProtNLM"/>
    </source>
</evidence>
<dbReference type="EMBL" id="JAUYVH010000022">
    <property type="protein sequence ID" value="MDQ9172355.1"/>
    <property type="molecule type" value="Genomic_DNA"/>
</dbReference>
<gene>
    <name evidence="1" type="ORF">Q8A64_18265</name>
</gene>